<evidence type="ECO:0000256" key="4">
    <source>
        <dbReference type="ARBA" id="ARBA00022827"/>
    </source>
</evidence>
<dbReference type="GO" id="GO:0003955">
    <property type="term" value="F:NAD(P)H dehydrogenase (quinone) activity"/>
    <property type="evidence" value="ECO:0007669"/>
    <property type="project" value="TreeGrafter"/>
</dbReference>
<dbReference type="PANTHER" id="PTHR42913">
    <property type="entry name" value="APOPTOSIS-INDUCING FACTOR 1"/>
    <property type="match status" value="1"/>
</dbReference>
<dbReference type="AlphaFoldDB" id="A0A1V9ACC5"/>
<evidence type="ECO:0000259" key="6">
    <source>
        <dbReference type="Pfam" id="PF07992"/>
    </source>
</evidence>
<dbReference type="Gene3D" id="3.50.50.100">
    <property type="match status" value="1"/>
</dbReference>
<dbReference type="Proteomes" id="UP000192591">
    <property type="component" value="Unassembled WGS sequence"/>
</dbReference>
<accession>A0A1V9ACC5</accession>
<comment type="caution">
    <text evidence="7">The sequence shown here is derived from an EMBL/GenBank/DDBJ whole genome shotgun (WGS) entry which is preliminary data.</text>
</comment>
<organism evidence="7 8">
    <name type="scientific">Saccharomonospora piscinae</name>
    <dbReference type="NCBI Taxonomy" id="687388"/>
    <lineage>
        <taxon>Bacteria</taxon>
        <taxon>Bacillati</taxon>
        <taxon>Actinomycetota</taxon>
        <taxon>Actinomycetes</taxon>
        <taxon>Pseudonocardiales</taxon>
        <taxon>Pseudonocardiaceae</taxon>
        <taxon>Saccharomonospora</taxon>
    </lineage>
</organism>
<protein>
    <submittedName>
        <fullName evidence="7">Oxidoreductase</fullName>
    </submittedName>
</protein>
<keyword evidence="5" id="KW-0560">Oxidoreductase</keyword>
<dbReference type="RefSeq" id="WP_081190213.1">
    <property type="nucleotide sequence ID" value="NZ_MWIH01000002.1"/>
</dbReference>
<proteinExistence type="inferred from homology"/>
<dbReference type="PRINTS" id="PR00368">
    <property type="entry name" value="FADPNR"/>
</dbReference>
<dbReference type="Pfam" id="PF07992">
    <property type="entry name" value="Pyr_redox_2"/>
    <property type="match status" value="1"/>
</dbReference>
<dbReference type="InterPro" id="IPR051169">
    <property type="entry name" value="NADH-Q_oxidoreductase"/>
</dbReference>
<evidence type="ECO:0000313" key="8">
    <source>
        <dbReference type="Proteomes" id="UP000192591"/>
    </source>
</evidence>
<name>A0A1V9ACC5_SACPI</name>
<comment type="similarity">
    <text evidence="2">Belongs to the NADH dehydrogenase family.</text>
</comment>
<feature type="domain" description="FAD/NAD(P)-binding" evidence="6">
    <location>
        <begin position="6"/>
        <end position="278"/>
    </location>
</feature>
<sequence>MATRTRIVVIGAGYSGWIAARSLARHRDLAVTVVNPSDRFTERVRLHQLATGQPTRDLPLRELARGAKVRLVVDTATALDPERRGVRTAGGADLPYDQLVYAAGSVGDRSAVPGAAEHAFSVDDTASARRLARRLRSGSGDVTVVGGGLTGVETATEIAESFPGHTVRLVTDGAFGAALSDRGRRHLRTAFTRLGIDVLDEVRVTEVHTDGLTLTDGTVLPTGTVVWTTGFRVPDLAARSGLAVDDAGRLIVDSTVRSVSHPEVHGVGDAAVLRTGDGRPLRMACATGLPSGAYVANAITARLRGESPRPWRFRYVTRCISLGRRDALVQAVRADDTPIEAVLTGRTGAVVKEAIVRGTVLVQRHPRWASALA</sequence>
<keyword evidence="8" id="KW-1185">Reference proteome</keyword>
<evidence type="ECO:0000256" key="1">
    <source>
        <dbReference type="ARBA" id="ARBA00001974"/>
    </source>
</evidence>
<evidence type="ECO:0000256" key="5">
    <source>
        <dbReference type="ARBA" id="ARBA00023002"/>
    </source>
</evidence>
<dbReference type="PRINTS" id="PR00469">
    <property type="entry name" value="PNDRDTASEII"/>
</dbReference>
<gene>
    <name evidence="7" type="ORF">B1813_01435</name>
</gene>
<dbReference type="SUPFAM" id="SSF51905">
    <property type="entry name" value="FAD/NAD(P)-binding domain"/>
    <property type="match status" value="1"/>
</dbReference>
<comment type="cofactor">
    <cofactor evidence="1">
        <name>FAD</name>
        <dbReference type="ChEBI" id="CHEBI:57692"/>
    </cofactor>
</comment>
<dbReference type="PANTHER" id="PTHR42913:SF3">
    <property type="entry name" value="64 KDA MITOCHONDRIAL NADH DEHYDROGENASE (EUROFUNG)"/>
    <property type="match status" value="1"/>
</dbReference>
<evidence type="ECO:0000313" key="7">
    <source>
        <dbReference type="EMBL" id="OQO94779.1"/>
    </source>
</evidence>
<keyword evidence="3" id="KW-0285">Flavoprotein</keyword>
<dbReference type="GO" id="GO:0019646">
    <property type="term" value="P:aerobic electron transport chain"/>
    <property type="evidence" value="ECO:0007669"/>
    <property type="project" value="TreeGrafter"/>
</dbReference>
<evidence type="ECO:0000256" key="3">
    <source>
        <dbReference type="ARBA" id="ARBA00022630"/>
    </source>
</evidence>
<evidence type="ECO:0000256" key="2">
    <source>
        <dbReference type="ARBA" id="ARBA00005272"/>
    </source>
</evidence>
<reference evidence="7 8" key="1">
    <citation type="submission" date="2017-02" db="EMBL/GenBank/DDBJ databases">
        <title>Draft genome of Saccharomonospora sp. 154.</title>
        <authorList>
            <person name="Alonso-Carmona G.S."/>
            <person name="De La Haba R."/>
            <person name="Vera-Gargallo B."/>
            <person name="Sandoval-Trujillo A.H."/>
            <person name="Ramirez-Duran N."/>
            <person name="Ventosa A."/>
        </authorList>
    </citation>
    <scope>NUCLEOTIDE SEQUENCE [LARGE SCALE GENOMIC DNA]</scope>
    <source>
        <strain evidence="7 8">LRS4.154</strain>
    </source>
</reference>
<keyword evidence="4" id="KW-0274">FAD</keyword>
<dbReference type="InterPro" id="IPR023753">
    <property type="entry name" value="FAD/NAD-binding_dom"/>
</dbReference>
<dbReference type="STRING" id="1962155.B1813_01435"/>
<dbReference type="EMBL" id="MWIH01000002">
    <property type="protein sequence ID" value="OQO94779.1"/>
    <property type="molecule type" value="Genomic_DNA"/>
</dbReference>
<dbReference type="InterPro" id="IPR036188">
    <property type="entry name" value="FAD/NAD-bd_sf"/>
</dbReference>